<accession>A0A8D0TR22</accession>
<keyword evidence="1" id="KW-0812">Transmembrane</keyword>
<reference evidence="2" key="1">
    <citation type="submission" date="2025-05" db="UniProtKB">
        <authorList>
            <consortium name="Ensembl"/>
        </authorList>
    </citation>
    <scope>IDENTIFICATION</scope>
</reference>
<dbReference type="Ensembl" id="ENSSSCT00035054799.1">
    <property type="protein sequence ID" value="ENSSSCP00035022059.1"/>
    <property type="gene ID" value="ENSSSCG00035041196.1"/>
</dbReference>
<evidence type="ECO:0000313" key="3">
    <source>
        <dbReference type="Proteomes" id="UP000694727"/>
    </source>
</evidence>
<keyword evidence="1" id="KW-1133">Transmembrane helix</keyword>
<dbReference type="Proteomes" id="UP000694720">
    <property type="component" value="Unplaced"/>
</dbReference>
<feature type="transmembrane region" description="Helical" evidence="1">
    <location>
        <begin position="24"/>
        <end position="43"/>
    </location>
</feature>
<dbReference type="Ensembl" id="ENSSSCT00030030354.1">
    <property type="protein sequence ID" value="ENSSSCP00030013597.1"/>
    <property type="gene ID" value="ENSSSCG00030021828.1"/>
</dbReference>
<dbReference type="Ensembl" id="ENSSSCT00015047727.1">
    <property type="protein sequence ID" value="ENSSSCP00015018916.1"/>
    <property type="gene ID" value="ENSSSCG00015035268.1"/>
</dbReference>
<sequence length="167" mass="19392">MDFSWFYKFMVLLWKNFVLKRRRFIALIMEIILTLLFIGTLLLTRNFVVIRNYGPFNYSLQPVDELPAFLGNIPFPGLWELAFVPSKSVVVKNIVETVKRDLHYNFKVQGFSSERDFENYVKKKVNSKKVMAAFVFDHEFQNSHDPLPLKDITSATVSDVPAVSSCT</sequence>
<protein>
    <submittedName>
        <fullName evidence="2">Uncharacterized protein</fullName>
    </submittedName>
</protein>
<dbReference type="Proteomes" id="UP000694722">
    <property type="component" value="Unplaced"/>
</dbReference>
<dbReference type="Proteomes" id="UP000694727">
    <property type="component" value="Unplaced"/>
</dbReference>
<evidence type="ECO:0000256" key="1">
    <source>
        <dbReference type="SAM" id="Phobius"/>
    </source>
</evidence>
<dbReference type="AlphaFoldDB" id="A0A8D0TR22"/>
<organism evidence="2 3">
    <name type="scientific">Sus scrofa</name>
    <name type="common">Pig</name>
    <dbReference type="NCBI Taxonomy" id="9823"/>
    <lineage>
        <taxon>Eukaryota</taxon>
        <taxon>Metazoa</taxon>
        <taxon>Chordata</taxon>
        <taxon>Craniata</taxon>
        <taxon>Vertebrata</taxon>
        <taxon>Euteleostomi</taxon>
        <taxon>Mammalia</taxon>
        <taxon>Eutheria</taxon>
        <taxon>Laurasiatheria</taxon>
        <taxon>Artiodactyla</taxon>
        <taxon>Suina</taxon>
        <taxon>Suidae</taxon>
        <taxon>Sus</taxon>
    </lineage>
</organism>
<dbReference type="Proteomes" id="UP000694724">
    <property type="component" value="Unplaced"/>
</dbReference>
<name>A0A8D0TR22_PIG</name>
<dbReference type="Proteomes" id="UP000694726">
    <property type="component" value="Unplaced"/>
</dbReference>
<evidence type="ECO:0000313" key="2">
    <source>
        <dbReference type="Ensembl" id="ENSSSCP00025048663.1"/>
    </source>
</evidence>
<dbReference type="Ensembl" id="ENSSSCT00025107751.1">
    <property type="protein sequence ID" value="ENSSSCP00025048663.1"/>
    <property type="gene ID" value="ENSSSCG00025077474.1"/>
</dbReference>
<dbReference type="Proteomes" id="UP000694570">
    <property type="component" value="Unplaced"/>
</dbReference>
<dbReference type="Ensembl" id="ENSSSCT00050074148.1">
    <property type="protein sequence ID" value="ENSSSCP00050031956.1"/>
    <property type="gene ID" value="ENSSSCG00050054359.1"/>
</dbReference>
<proteinExistence type="predicted"/>
<dbReference type="Ensembl" id="ENSSSCT00040058321.1">
    <property type="protein sequence ID" value="ENSSSCP00040024333.1"/>
    <property type="gene ID" value="ENSSSCG00040042787.1"/>
</dbReference>
<keyword evidence="1" id="KW-0472">Membrane</keyword>
<dbReference type="Ensembl" id="ENSSSCT00055042810.1">
    <property type="protein sequence ID" value="ENSSSCP00055034066.1"/>
    <property type="gene ID" value="ENSSSCG00055021193.1"/>
</dbReference>
<dbReference type="Proteomes" id="UP000694571">
    <property type="component" value="Unplaced"/>
</dbReference>